<organism evidence="1 2">
    <name type="scientific">Trifolium medium</name>
    <dbReference type="NCBI Taxonomy" id="97028"/>
    <lineage>
        <taxon>Eukaryota</taxon>
        <taxon>Viridiplantae</taxon>
        <taxon>Streptophyta</taxon>
        <taxon>Embryophyta</taxon>
        <taxon>Tracheophyta</taxon>
        <taxon>Spermatophyta</taxon>
        <taxon>Magnoliopsida</taxon>
        <taxon>eudicotyledons</taxon>
        <taxon>Gunneridae</taxon>
        <taxon>Pentapetalae</taxon>
        <taxon>rosids</taxon>
        <taxon>fabids</taxon>
        <taxon>Fabales</taxon>
        <taxon>Fabaceae</taxon>
        <taxon>Papilionoideae</taxon>
        <taxon>50 kb inversion clade</taxon>
        <taxon>NPAAA clade</taxon>
        <taxon>Hologalegina</taxon>
        <taxon>IRL clade</taxon>
        <taxon>Trifolieae</taxon>
        <taxon>Trifolium</taxon>
    </lineage>
</organism>
<accession>A0A392TDF5</accession>
<comment type="caution">
    <text evidence="1">The sequence shown here is derived from an EMBL/GenBank/DDBJ whole genome shotgun (WGS) entry which is preliminary data.</text>
</comment>
<proteinExistence type="predicted"/>
<dbReference type="EMBL" id="LXQA010558215">
    <property type="protein sequence ID" value="MCI59149.1"/>
    <property type="molecule type" value="Genomic_DNA"/>
</dbReference>
<sequence>MMAVTTPDRQPIRRFRVKEQETGQRCADGLDVTHCDARQPSLKLENSTNNTIFLTG</sequence>
<dbReference type="AlphaFoldDB" id="A0A392TDF5"/>
<name>A0A392TDF5_9FABA</name>
<keyword evidence="2" id="KW-1185">Reference proteome</keyword>
<dbReference type="Proteomes" id="UP000265520">
    <property type="component" value="Unassembled WGS sequence"/>
</dbReference>
<reference evidence="1 2" key="1">
    <citation type="journal article" date="2018" name="Front. Plant Sci.">
        <title>Red Clover (Trifolium pratense) and Zigzag Clover (T. medium) - A Picture of Genomic Similarities and Differences.</title>
        <authorList>
            <person name="Dluhosova J."/>
            <person name="Istvanek J."/>
            <person name="Nedelnik J."/>
            <person name="Repkova J."/>
        </authorList>
    </citation>
    <scope>NUCLEOTIDE SEQUENCE [LARGE SCALE GENOMIC DNA]</scope>
    <source>
        <strain evidence="2">cv. 10/8</strain>
        <tissue evidence="1">Leaf</tissue>
    </source>
</reference>
<protein>
    <submittedName>
        <fullName evidence="1">Uncharacterized protein</fullName>
    </submittedName>
</protein>
<evidence type="ECO:0000313" key="1">
    <source>
        <dbReference type="EMBL" id="MCI59149.1"/>
    </source>
</evidence>
<evidence type="ECO:0000313" key="2">
    <source>
        <dbReference type="Proteomes" id="UP000265520"/>
    </source>
</evidence>